<evidence type="ECO:0000256" key="1">
    <source>
        <dbReference type="ARBA" id="ARBA00004496"/>
    </source>
</evidence>
<dbReference type="InterPro" id="IPR033887">
    <property type="entry name" value="PTS_IIA_man"/>
</dbReference>
<dbReference type="GO" id="GO:0016301">
    <property type="term" value="F:kinase activity"/>
    <property type="evidence" value="ECO:0007669"/>
    <property type="project" value="UniProtKB-KW"/>
</dbReference>
<keyword evidence="10" id="KW-1185">Reference proteome</keyword>
<dbReference type="KEGG" id="ppru:FDP22_10590"/>
<dbReference type="Pfam" id="PF03610">
    <property type="entry name" value="EIIA-man"/>
    <property type="match status" value="1"/>
</dbReference>
<keyword evidence="3" id="KW-0963">Cytoplasm</keyword>
<evidence type="ECO:0000256" key="5">
    <source>
        <dbReference type="ARBA" id="ARBA00022679"/>
    </source>
</evidence>
<feature type="domain" description="PTS EIIA type-4" evidence="8">
    <location>
        <begin position="1"/>
        <end position="122"/>
    </location>
</feature>
<evidence type="ECO:0000256" key="6">
    <source>
        <dbReference type="ARBA" id="ARBA00022683"/>
    </source>
</evidence>
<dbReference type="CDD" id="cd00006">
    <property type="entry name" value="PTS_IIA_man"/>
    <property type="match status" value="1"/>
</dbReference>
<evidence type="ECO:0000256" key="4">
    <source>
        <dbReference type="ARBA" id="ARBA00022597"/>
    </source>
</evidence>
<dbReference type="EMBL" id="CP040818">
    <property type="protein sequence ID" value="QDL92183.1"/>
    <property type="molecule type" value="Genomic_DNA"/>
</dbReference>
<keyword evidence="7" id="KW-0418">Kinase</keyword>
<dbReference type="InterPro" id="IPR036662">
    <property type="entry name" value="PTS_EIIA_man-typ_sf"/>
</dbReference>
<dbReference type="AlphaFoldDB" id="A0A5B8G165"/>
<accession>A0A5B8G165</accession>
<dbReference type="GO" id="GO:0016020">
    <property type="term" value="C:membrane"/>
    <property type="evidence" value="ECO:0007669"/>
    <property type="project" value="InterPro"/>
</dbReference>
<reference evidence="9 10" key="1">
    <citation type="submission" date="2019-06" db="EMBL/GenBank/DDBJ databases">
        <title>Genome sequence of Rhodobacteraceae bacterium D4M1.</title>
        <authorList>
            <person name="Cao J."/>
        </authorList>
    </citation>
    <scope>NUCLEOTIDE SEQUENCE [LARGE SCALE GENOMIC DNA]</scope>
    <source>
        <strain evidence="9 10">D4M1</strain>
    </source>
</reference>
<gene>
    <name evidence="9" type="ORF">FDP22_10590</name>
</gene>
<evidence type="ECO:0000259" key="8">
    <source>
        <dbReference type="PROSITE" id="PS51096"/>
    </source>
</evidence>
<keyword evidence="2" id="KW-0813">Transport</keyword>
<keyword evidence="4" id="KW-0762">Sugar transport</keyword>
<keyword evidence="5" id="KW-0808">Transferase</keyword>
<evidence type="ECO:0000256" key="2">
    <source>
        <dbReference type="ARBA" id="ARBA00022448"/>
    </source>
</evidence>
<dbReference type="InterPro" id="IPR004701">
    <property type="entry name" value="PTS_EIIA_man-typ"/>
</dbReference>
<dbReference type="SUPFAM" id="SSF53062">
    <property type="entry name" value="PTS system fructose IIA component-like"/>
    <property type="match status" value="1"/>
</dbReference>
<protein>
    <submittedName>
        <fullName evidence="9">PTS fructose transporter subunit IIA</fullName>
    </submittedName>
</protein>
<evidence type="ECO:0000313" key="9">
    <source>
        <dbReference type="EMBL" id="QDL92183.1"/>
    </source>
</evidence>
<dbReference type="PANTHER" id="PTHR33799">
    <property type="entry name" value="PTS PERMEASE-RELATED-RELATED"/>
    <property type="match status" value="1"/>
</dbReference>
<dbReference type="GO" id="GO:0009401">
    <property type="term" value="P:phosphoenolpyruvate-dependent sugar phosphotransferase system"/>
    <property type="evidence" value="ECO:0007669"/>
    <property type="project" value="UniProtKB-KW"/>
</dbReference>
<evidence type="ECO:0000313" key="10">
    <source>
        <dbReference type="Proteomes" id="UP000305888"/>
    </source>
</evidence>
<keyword evidence="6" id="KW-0598">Phosphotransferase system</keyword>
<dbReference type="OrthoDB" id="9794368at2"/>
<dbReference type="GO" id="GO:0005737">
    <property type="term" value="C:cytoplasm"/>
    <property type="evidence" value="ECO:0007669"/>
    <property type="project" value="UniProtKB-SubCell"/>
</dbReference>
<dbReference type="Gene3D" id="3.40.50.510">
    <property type="entry name" value="Phosphotransferase system, mannose-type IIA component"/>
    <property type="match status" value="1"/>
</dbReference>
<dbReference type="PROSITE" id="PS51096">
    <property type="entry name" value="PTS_EIIA_TYPE_4"/>
    <property type="match status" value="1"/>
</dbReference>
<evidence type="ECO:0000256" key="3">
    <source>
        <dbReference type="ARBA" id="ARBA00022490"/>
    </source>
</evidence>
<dbReference type="PANTHER" id="PTHR33799:SF1">
    <property type="entry name" value="PTS SYSTEM MANNOSE-SPECIFIC EIIAB COMPONENT-RELATED"/>
    <property type="match status" value="1"/>
</dbReference>
<dbReference type="RefSeq" id="WP_138572760.1">
    <property type="nucleotide sequence ID" value="NZ_CP040818.1"/>
</dbReference>
<comment type="subcellular location">
    <subcellularLocation>
        <location evidence="1">Cytoplasm</location>
    </subcellularLocation>
</comment>
<sequence length="139" mass="14506">MIGLVIVAHGGLAREMLATLEHVVGKQPGARAIGIAPDDDLRAKQEEIRQAVREVEAGSGTVVITDMFGGTPSNLAMGTCRMGNVEVIYGANLPLLVKLGKTRHLPLAESVSLALDAGHKYINSAGAILSGARSEPARQ</sequence>
<name>A0A5B8G165_9RHOB</name>
<dbReference type="Proteomes" id="UP000305888">
    <property type="component" value="Chromosome"/>
</dbReference>
<proteinExistence type="predicted"/>
<dbReference type="InterPro" id="IPR051471">
    <property type="entry name" value="Bacterial_PTS_sugar_comp"/>
</dbReference>
<organism evidence="9 10">
    <name type="scientific">Paroceanicella profunda</name>
    <dbReference type="NCBI Taxonomy" id="2579971"/>
    <lineage>
        <taxon>Bacteria</taxon>
        <taxon>Pseudomonadati</taxon>
        <taxon>Pseudomonadota</taxon>
        <taxon>Alphaproteobacteria</taxon>
        <taxon>Rhodobacterales</taxon>
        <taxon>Paracoccaceae</taxon>
        <taxon>Paroceanicella</taxon>
    </lineage>
</organism>
<evidence type="ECO:0000256" key="7">
    <source>
        <dbReference type="ARBA" id="ARBA00022777"/>
    </source>
</evidence>